<dbReference type="Gene3D" id="3.40.50.2300">
    <property type="match status" value="1"/>
</dbReference>
<keyword evidence="1 6" id="KW-0597">Phosphoprotein</keyword>
<keyword evidence="2" id="KW-0902">Two-component regulatory system</keyword>
<evidence type="ECO:0000256" key="4">
    <source>
        <dbReference type="ARBA" id="ARBA00023125"/>
    </source>
</evidence>
<organism evidence="8 9">
    <name type="scientific">Candidatus Staskawiczbacteria bacterium RIFCSPHIGHO2_12_FULL_38_11</name>
    <dbReference type="NCBI Taxonomy" id="1802209"/>
    <lineage>
        <taxon>Bacteria</taxon>
        <taxon>Candidatus Staskawicziibacteriota</taxon>
    </lineage>
</organism>
<dbReference type="PROSITE" id="PS50110">
    <property type="entry name" value="RESPONSE_REGULATORY"/>
    <property type="match status" value="1"/>
</dbReference>
<proteinExistence type="predicted"/>
<evidence type="ECO:0000256" key="2">
    <source>
        <dbReference type="ARBA" id="ARBA00023012"/>
    </source>
</evidence>
<dbReference type="GO" id="GO:0032993">
    <property type="term" value="C:protein-DNA complex"/>
    <property type="evidence" value="ECO:0007669"/>
    <property type="project" value="TreeGrafter"/>
</dbReference>
<evidence type="ECO:0000313" key="9">
    <source>
        <dbReference type="Proteomes" id="UP000179214"/>
    </source>
</evidence>
<evidence type="ECO:0000256" key="3">
    <source>
        <dbReference type="ARBA" id="ARBA00023015"/>
    </source>
</evidence>
<keyword evidence="5" id="KW-0804">Transcription</keyword>
<keyword evidence="3" id="KW-0805">Transcription regulation</keyword>
<dbReference type="InterPro" id="IPR001789">
    <property type="entry name" value="Sig_transdc_resp-reg_receiver"/>
</dbReference>
<dbReference type="GO" id="GO:0006355">
    <property type="term" value="P:regulation of DNA-templated transcription"/>
    <property type="evidence" value="ECO:0007669"/>
    <property type="project" value="TreeGrafter"/>
</dbReference>
<dbReference type="PANTHER" id="PTHR48111:SF1">
    <property type="entry name" value="TWO-COMPONENT RESPONSE REGULATOR ORR33"/>
    <property type="match status" value="1"/>
</dbReference>
<dbReference type="EMBL" id="MHOV01000028">
    <property type="protein sequence ID" value="OGZ69739.1"/>
    <property type="molecule type" value="Genomic_DNA"/>
</dbReference>
<evidence type="ECO:0000256" key="5">
    <source>
        <dbReference type="ARBA" id="ARBA00023163"/>
    </source>
</evidence>
<evidence type="ECO:0000313" key="8">
    <source>
        <dbReference type="EMBL" id="OGZ69739.1"/>
    </source>
</evidence>
<name>A0A1G2I4Y3_9BACT</name>
<feature type="domain" description="Response regulatory" evidence="7">
    <location>
        <begin position="3"/>
        <end position="120"/>
    </location>
</feature>
<evidence type="ECO:0000256" key="1">
    <source>
        <dbReference type="ARBA" id="ARBA00022553"/>
    </source>
</evidence>
<protein>
    <recommendedName>
        <fullName evidence="7">Response regulatory domain-containing protein</fullName>
    </recommendedName>
</protein>
<dbReference type="InterPro" id="IPR011006">
    <property type="entry name" value="CheY-like_superfamily"/>
</dbReference>
<dbReference type="SMART" id="SM00448">
    <property type="entry name" value="REC"/>
    <property type="match status" value="1"/>
</dbReference>
<dbReference type="GO" id="GO:0000156">
    <property type="term" value="F:phosphorelay response regulator activity"/>
    <property type="evidence" value="ECO:0007669"/>
    <property type="project" value="TreeGrafter"/>
</dbReference>
<dbReference type="Pfam" id="PF00072">
    <property type="entry name" value="Response_reg"/>
    <property type="match status" value="1"/>
</dbReference>
<accession>A0A1G2I4Y3</accession>
<dbReference type="AlphaFoldDB" id="A0A1G2I4Y3"/>
<dbReference type="SUPFAM" id="SSF52172">
    <property type="entry name" value="CheY-like"/>
    <property type="match status" value="1"/>
</dbReference>
<dbReference type="PANTHER" id="PTHR48111">
    <property type="entry name" value="REGULATOR OF RPOS"/>
    <property type="match status" value="1"/>
</dbReference>
<dbReference type="CDD" id="cd17574">
    <property type="entry name" value="REC_OmpR"/>
    <property type="match status" value="1"/>
</dbReference>
<reference evidence="8 9" key="1">
    <citation type="journal article" date="2016" name="Nat. Commun.">
        <title>Thousands of microbial genomes shed light on interconnected biogeochemical processes in an aquifer system.</title>
        <authorList>
            <person name="Anantharaman K."/>
            <person name="Brown C.T."/>
            <person name="Hug L.A."/>
            <person name="Sharon I."/>
            <person name="Castelle C.J."/>
            <person name="Probst A.J."/>
            <person name="Thomas B.C."/>
            <person name="Singh A."/>
            <person name="Wilkins M.J."/>
            <person name="Karaoz U."/>
            <person name="Brodie E.L."/>
            <person name="Williams K.H."/>
            <person name="Hubbard S.S."/>
            <person name="Banfield J.F."/>
        </authorList>
    </citation>
    <scope>NUCLEOTIDE SEQUENCE [LARGE SCALE GENOMIC DNA]</scope>
</reference>
<dbReference type="FunFam" id="3.40.50.2300:FF:000001">
    <property type="entry name" value="DNA-binding response regulator PhoB"/>
    <property type="match status" value="1"/>
</dbReference>
<keyword evidence="4" id="KW-0238">DNA-binding</keyword>
<dbReference type="GO" id="GO:0005829">
    <property type="term" value="C:cytosol"/>
    <property type="evidence" value="ECO:0007669"/>
    <property type="project" value="TreeGrafter"/>
</dbReference>
<evidence type="ECO:0000256" key="6">
    <source>
        <dbReference type="PROSITE-ProRule" id="PRU00169"/>
    </source>
</evidence>
<gene>
    <name evidence="8" type="ORF">A3F47_00405</name>
</gene>
<feature type="modified residue" description="4-aspartylphosphate" evidence="6">
    <location>
        <position position="52"/>
    </location>
</feature>
<dbReference type="GO" id="GO:0000976">
    <property type="term" value="F:transcription cis-regulatory region binding"/>
    <property type="evidence" value="ECO:0007669"/>
    <property type="project" value="TreeGrafter"/>
</dbReference>
<comment type="caution">
    <text evidence="8">The sequence shown here is derived from an EMBL/GenBank/DDBJ whole genome shotgun (WGS) entry which is preliminary data.</text>
</comment>
<dbReference type="Proteomes" id="UP000179214">
    <property type="component" value="Unassembled WGS sequence"/>
</dbReference>
<evidence type="ECO:0000259" key="7">
    <source>
        <dbReference type="PROSITE" id="PS50110"/>
    </source>
</evidence>
<sequence>MKKILVVEDDAKMRKMLVDAFTEKGFKVSEAPNGQEGLKIAEEFKPDSIVLDLMMPIMDGLTMLTRLREQEWGQSIPVTILTNSDTSSRIAEALEKGVCKYMIKSDVSIDDIVKRISDELK</sequence>
<dbReference type="InterPro" id="IPR039420">
    <property type="entry name" value="WalR-like"/>
</dbReference>